<evidence type="ECO:0000313" key="16">
    <source>
        <dbReference type="Proteomes" id="UP000436088"/>
    </source>
</evidence>
<comment type="catalytic activity">
    <reaction evidence="1">
        <text>4 hydroquinone + O2 = 4 benzosemiquinone + 2 H2O</text>
        <dbReference type="Rhea" id="RHEA:11276"/>
        <dbReference type="ChEBI" id="CHEBI:15377"/>
        <dbReference type="ChEBI" id="CHEBI:15379"/>
        <dbReference type="ChEBI" id="CHEBI:17594"/>
        <dbReference type="ChEBI" id="CHEBI:17977"/>
        <dbReference type="EC" id="1.10.3.2"/>
    </reaction>
</comment>
<feature type="domain" description="Plastocyanin-like" evidence="13">
    <location>
        <begin position="118"/>
        <end position="215"/>
    </location>
</feature>
<reference evidence="15" key="1">
    <citation type="submission" date="2019-09" db="EMBL/GenBank/DDBJ databases">
        <title>Draft genome information of white flower Hibiscus syriacus.</title>
        <authorList>
            <person name="Kim Y.-M."/>
        </authorList>
    </citation>
    <scope>NUCLEOTIDE SEQUENCE [LARGE SCALE GENOMIC DNA]</scope>
    <source>
        <strain evidence="15">YM2019G1</strain>
    </source>
</reference>
<keyword evidence="11" id="KW-1133">Transmembrane helix</keyword>
<keyword evidence="5" id="KW-0052">Apoplast</keyword>
<evidence type="ECO:0000313" key="15">
    <source>
        <dbReference type="EMBL" id="KAE8721033.1"/>
    </source>
</evidence>
<dbReference type="Pfam" id="PF07732">
    <property type="entry name" value="Cu-oxidase_3"/>
    <property type="match status" value="1"/>
</dbReference>
<dbReference type="PANTHER" id="PTHR11709:SF522">
    <property type="entry name" value="LACCASE-4"/>
    <property type="match status" value="1"/>
</dbReference>
<keyword evidence="16" id="KW-1185">Reference proteome</keyword>
<evidence type="ECO:0000256" key="12">
    <source>
        <dbReference type="SAM" id="SignalP"/>
    </source>
</evidence>
<comment type="subcellular location">
    <subcellularLocation>
        <location evidence="2">Secreted</location>
        <location evidence="2">Extracellular space</location>
        <location evidence="2">Apoplast</location>
    </subcellularLocation>
</comment>
<feature type="signal peptide" evidence="12">
    <location>
        <begin position="1"/>
        <end position="31"/>
    </location>
</feature>
<feature type="transmembrane region" description="Helical" evidence="11">
    <location>
        <begin position="218"/>
        <end position="242"/>
    </location>
</feature>
<comment type="similarity">
    <text evidence="3">Belongs to the multicopper oxidase family.</text>
</comment>
<keyword evidence="6" id="KW-0964">Secreted</keyword>
<evidence type="ECO:0000256" key="6">
    <source>
        <dbReference type="ARBA" id="ARBA00022525"/>
    </source>
</evidence>
<evidence type="ECO:0000256" key="10">
    <source>
        <dbReference type="ARBA" id="ARBA00023185"/>
    </source>
</evidence>
<dbReference type="InterPro" id="IPR008972">
    <property type="entry name" value="Cupredoxin"/>
</dbReference>
<evidence type="ECO:0000256" key="11">
    <source>
        <dbReference type="SAM" id="Phobius"/>
    </source>
</evidence>
<dbReference type="CDD" id="cd13875">
    <property type="entry name" value="CuRO_2_LCC_plant"/>
    <property type="match status" value="1"/>
</dbReference>
<dbReference type="InterPro" id="IPR034285">
    <property type="entry name" value="CuRO_2_LCC"/>
</dbReference>
<evidence type="ECO:0000256" key="2">
    <source>
        <dbReference type="ARBA" id="ARBA00004271"/>
    </source>
</evidence>
<evidence type="ECO:0000256" key="7">
    <source>
        <dbReference type="ARBA" id="ARBA00022737"/>
    </source>
</evidence>
<keyword evidence="9" id="KW-0186">Copper</keyword>
<dbReference type="Gene3D" id="2.60.40.420">
    <property type="entry name" value="Cupredoxins - blue copper proteins"/>
    <property type="match status" value="2"/>
</dbReference>
<dbReference type="EC" id="1.10.3.2" evidence="4"/>
<dbReference type="InterPro" id="IPR045087">
    <property type="entry name" value="Cu-oxidase_fam"/>
</dbReference>
<dbReference type="EMBL" id="VEPZ02000657">
    <property type="protein sequence ID" value="KAE8721033.1"/>
    <property type="molecule type" value="Genomic_DNA"/>
</dbReference>
<dbReference type="InterPro" id="IPR001117">
    <property type="entry name" value="Cu-oxidase_2nd"/>
</dbReference>
<evidence type="ECO:0000256" key="8">
    <source>
        <dbReference type="ARBA" id="ARBA00023002"/>
    </source>
</evidence>
<dbReference type="SUPFAM" id="SSF49503">
    <property type="entry name" value="Cupredoxins"/>
    <property type="match status" value="2"/>
</dbReference>
<dbReference type="AlphaFoldDB" id="A0A6A3BWA4"/>
<keyword evidence="10" id="KW-0439">Lignin degradation</keyword>
<organism evidence="15 16">
    <name type="scientific">Hibiscus syriacus</name>
    <name type="common">Rose of Sharon</name>
    <dbReference type="NCBI Taxonomy" id="106335"/>
    <lineage>
        <taxon>Eukaryota</taxon>
        <taxon>Viridiplantae</taxon>
        <taxon>Streptophyta</taxon>
        <taxon>Embryophyta</taxon>
        <taxon>Tracheophyta</taxon>
        <taxon>Spermatophyta</taxon>
        <taxon>Magnoliopsida</taxon>
        <taxon>eudicotyledons</taxon>
        <taxon>Gunneridae</taxon>
        <taxon>Pentapetalae</taxon>
        <taxon>rosids</taxon>
        <taxon>malvids</taxon>
        <taxon>Malvales</taxon>
        <taxon>Malvaceae</taxon>
        <taxon>Malvoideae</taxon>
        <taxon>Hibiscus</taxon>
    </lineage>
</organism>
<keyword evidence="11" id="KW-0812">Transmembrane</keyword>
<feature type="domain" description="Plastocyanin-like" evidence="14">
    <location>
        <begin position="45"/>
        <end position="108"/>
    </location>
</feature>
<keyword evidence="11" id="KW-0472">Membrane</keyword>
<dbReference type="GO" id="GO:0052716">
    <property type="term" value="F:hydroquinone:oxygen oxidoreductase activity"/>
    <property type="evidence" value="ECO:0007669"/>
    <property type="project" value="UniProtKB-EC"/>
</dbReference>
<keyword evidence="12" id="KW-0732">Signal</keyword>
<dbReference type="InterPro" id="IPR011707">
    <property type="entry name" value="Cu-oxidase-like_N"/>
</dbReference>
<accession>A0A6A3BWA4</accession>
<proteinExistence type="inferred from homology"/>
<protein>
    <recommendedName>
        <fullName evidence="4">laccase</fullName>
        <ecNumber evidence="4">1.10.3.2</ecNumber>
    </recommendedName>
</protein>
<evidence type="ECO:0000259" key="13">
    <source>
        <dbReference type="Pfam" id="PF00394"/>
    </source>
</evidence>
<dbReference type="Proteomes" id="UP000436088">
    <property type="component" value="Unassembled WGS sequence"/>
</dbReference>
<feature type="chain" id="PRO_5025437422" description="laccase" evidence="12">
    <location>
        <begin position="32"/>
        <end position="243"/>
    </location>
</feature>
<dbReference type="GO" id="GO:0005507">
    <property type="term" value="F:copper ion binding"/>
    <property type="evidence" value="ECO:0007669"/>
    <property type="project" value="InterPro"/>
</dbReference>
<evidence type="ECO:0000256" key="1">
    <source>
        <dbReference type="ARBA" id="ARBA00000349"/>
    </source>
</evidence>
<dbReference type="PANTHER" id="PTHR11709">
    <property type="entry name" value="MULTI-COPPER OXIDASE"/>
    <property type="match status" value="1"/>
</dbReference>
<name>A0A6A3BWA4_HIBSY</name>
<keyword evidence="8" id="KW-0560">Oxidoreductase</keyword>
<keyword evidence="7" id="KW-0677">Repeat</keyword>
<dbReference type="GO" id="GO:0046274">
    <property type="term" value="P:lignin catabolic process"/>
    <property type="evidence" value="ECO:0007669"/>
    <property type="project" value="UniProtKB-KW"/>
</dbReference>
<evidence type="ECO:0000256" key="4">
    <source>
        <dbReference type="ARBA" id="ARBA00012297"/>
    </source>
</evidence>
<sequence length="243" mass="26867">MVSVLTSSAFSKALLFLALCSVWLLPDLALAKHAGITRHFKFNIMMQNVTMLCQTKSIVTVNGQFPGPRIIERKGDRLLIKVVNHVQYNVTLHWQLRSGWTDGPAYITLSNSNREILRGWLKADTETIINQALASGGAPNISDAFTINGLPGPSYNGSAKSTTLYTFKLKVKPGKTYLLRLINAALNDELFFRIANHTLTVVEADAVYVNPFRTDIRWFGLMTSPGIMNAVAFTGVAFMCVLN</sequence>
<evidence type="ECO:0000259" key="14">
    <source>
        <dbReference type="Pfam" id="PF07732"/>
    </source>
</evidence>
<evidence type="ECO:0000256" key="3">
    <source>
        <dbReference type="ARBA" id="ARBA00010609"/>
    </source>
</evidence>
<gene>
    <name evidence="15" type="ORF">F3Y22_tig00017547pilonHSYRG00002</name>
</gene>
<evidence type="ECO:0000256" key="9">
    <source>
        <dbReference type="ARBA" id="ARBA00023008"/>
    </source>
</evidence>
<evidence type="ECO:0000256" key="5">
    <source>
        <dbReference type="ARBA" id="ARBA00022523"/>
    </source>
</evidence>
<dbReference type="GO" id="GO:0048046">
    <property type="term" value="C:apoplast"/>
    <property type="evidence" value="ECO:0007669"/>
    <property type="project" value="UniProtKB-SubCell"/>
</dbReference>
<comment type="caution">
    <text evidence="15">The sequence shown here is derived from an EMBL/GenBank/DDBJ whole genome shotgun (WGS) entry which is preliminary data.</text>
</comment>
<dbReference type="Pfam" id="PF00394">
    <property type="entry name" value="Cu-oxidase"/>
    <property type="match status" value="1"/>
</dbReference>